<comment type="caution">
    <text evidence="1">The sequence shown here is derived from an EMBL/GenBank/DDBJ whole genome shotgun (WGS) entry which is preliminary data.</text>
</comment>
<evidence type="ECO:0000313" key="2">
    <source>
        <dbReference type="Proteomes" id="UP000271678"/>
    </source>
</evidence>
<keyword evidence="2" id="KW-1185">Reference proteome</keyword>
<dbReference type="AlphaFoldDB" id="A0A3M9M5A4"/>
<protein>
    <submittedName>
        <fullName evidence="1">Uncharacterized protein</fullName>
    </submittedName>
</protein>
<dbReference type="Proteomes" id="UP000271678">
    <property type="component" value="Unassembled WGS sequence"/>
</dbReference>
<sequence length="97" mass="10832">MGCALPLDSGDLVVLVVLLLLYRGHDLLEDHLGNALNIQFGSSQTLDPQPTWRICRCPHGRAGCWLSFLYCATQALVRTACSLWQRRFSFRDPAPMG</sequence>
<evidence type="ECO:0000313" key="1">
    <source>
        <dbReference type="EMBL" id="RNI20739.1"/>
    </source>
</evidence>
<proteinExistence type="predicted"/>
<reference evidence="1 2" key="1">
    <citation type="submission" date="2018-11" db="EMBL/GenBank/DDBJ databases">
        <title>Draft genome of Simplicispira Flexivirga sp. BO-16.</title>
        <authorList>
            <person name="Im W.T."/>
        </authorList>
    </citation>
    <scope>NUCLEOTIDE SEQUENCE [LARGE SCALE GENOMIC DNA]</scope>
    <source>
        <strain evidence="1 2">BO-16</strain>
    </source>
</reference>
<dbReference type="EMBL" id="RJJQ01000015">
    <property type="protein sequence ID" value="RNI20739.1"/>
    <property type="molecule type" value="Genomic_DNA"/>
</dbReference>
<name>A0A3M9M5A4_9MICO</name>
<gene>
    <name evidence="1" type="ORF">EFY87_14265</name>
</gene>
<accession>A0A3M9M5A4</accession>
<organism evidence="1 2">
    <name type="scientific">Flexivirga caeni</name>
    <dbReference type="NCBI Taxonomy" id="2294115"/>
    <lineage>
        <taxon>Bacteria</taxon>
        <taxon>Bacillati</taxon>
        <taxon>Actinomycetota</taxon>
        <taxon>Actinomycetes</taxon>
        <taxon>Micrococcales</taxon>
        <taxon>Dermacoccaceae</taxon>
        <taxon>Flexivirga</taxon>
    </lineage>
</organism>